<comment type="caution">
    <text evidence="3">The sequence shown here is derived from an EMBL/GenBank/DDBJ whole genome shotgun (WGS) entry which is preliminary data.</text>
</comment>
<protein>
    <recommendedName>
        <fullName evidence="2">Peptidase S1 domain-containing protein</fullName>
    </recommendedName>
</protein>
<evidence type="ECO:0000259" key="2">
    <source>
        <dbReference type="Pfam" id="PF00089"/>
    </source>
</evidence>
<organism evidence="3 4">
    <name type="scientific">Ostreobium quekettii</name>
    <dbReference type="NCBI Taxonomy" id="121088"/>
    <lineage>
        <taxon>Eukaryota</taxon>
        <taxon>Viridiplantae</taxon>
        <taxon>Chlorophyta</taxon>
        <taxon>core chlorophytes</taxon>
        <taxon>Ulvophyceae</taxon>
        <taxon>TCBD clade</taxon>
        <taxon>Bryopsidales</taxon>
        <taxon>Ostreobineae</taxon>
        <taxon>Ostreobiaceae</taxon>
        <taxon>Ostreobium</taxon>
    </lineage>
</organism>
<keyword evidence="1" id="KW-1133">Transmembrane helix</keyword>
<proteinExistence type="predicted"/>
<dbReference type="SUPFAM" id="SSF50494">
    <property type="entry name" value="Trypsin-like serine proteases"/>
    <property type="match status" value="1"/>
</dbReference>
<dbReference type="GO" id="GO:0004252">
    <property type="term" value="F:serine-type endopeptidase activity"/>
    <property type="evidence" value="ECO:0007669"/>
    <property type="project" value="InterPro"/>
</dbReference>
<accession>A0A8S1JCF8</accession>
<dbReference type="Proteomes" id="UP000708148">
    <property type="component" value="Unassembled WGS sequence"/>
</dbReference>
<dbReference type="AlphaFoldDB" id="A0A8S1JCF8"/>
<dbReference type="GO" id="GO:0006508">
    <property type="term" value="P:proteolysis"/>
    <property type="evidence" value="ECO:0007669"/>
    <property type="project" value="InterPro"/>
</dbReference>
<evidence type="ECO:0000256" key="1">
    <source>
        <dbReference type="SAM" id="Phobius"/>
    </source>
</evidence>
<dbReference type="Gene3D" id="2.40.10.10">
    <property type="entry name" value="Trypsin-like serine proteases"/>
    <property type="match status" value="1"/>
</dbReference>
<gene>
    <name evidence="3" type="ORF">OSTQU699_LOCUS8464</name>
</gene>
<keyword evidence="1" id="KW-0472">Membrane</keyword>
<dbReference type="InterPro" id="IPR001254">
    <property type="entry name" value="Trypsin_dom"/>
</dbReference>
<sequence>MSEAAMACGGGRSASRASRRAVRVHSCAVAIVLLIFGTLITEQPARGKGISVLLPVQRFPYHVILKGHGQEQMCNGIIIRERAILTTATCLESLGGRPIAMINTLDESYRGRTDVQGVSMAGWWWEEVWVDDWRLHPTWTGNRSVGVNAALLKLHRPVSVPWPTVADFGYPLLPNSRVHTIQPEGCEIRLSRHDVVDDVLCPGGDMDGMFCAYPCTGLHQGSAMLVLDEPPWTAPNFSLTMGSPELDLLVGVCPSCDSSFCSNSVLACVLVGHLRPWLDMLAAKEDWVPH</sequence>
<evidence type="ECO:0000313" key="4">
    <source>
        <dbReference type="Proteomes" id="UP000708148"/>
    </source>
</evidence>
<dbReference type="EMBL" id="CAJHUC010002066">
    <property type="protein sequence ID" value="CAD7703107.1"/>
    <property type="molecule type" value="Genomic_DNA"/>
</dbReference>
<dbReference type="Pfam" id="PF00089">
    <property type="entry name" value="Trypsin"/>
    <property type="match status" value="1"/>
</dbReference>
<keyword evidence="1" id="KW-0812">Transmembrane</keyword>
<dbReference type="InterPro" id="IPR009003">
    <property type="entry name" value="Peptidase_S1_PA"/>
</dbReference>
<reference evidence="3" key="1">
    <citation type="submission" date="2020-12" db="EMBL/GenBank/DDBJ databases">
        <authorList>
            <person name="Iha C."/>
        </authorList>
    </citation>
    <scope>NUCLEOTIDE SEQUENCE</scope>
</reference>
<name>A0A8S1JCF8_9CHLO</name>
<feature type="domain" description="Peptidase S1" evidence="2">
    <location>
        <begin position="57"/>
        <end position="159"/>
    </location>
</feature>
<evidence type="ECO:0000313" key="3">
    <source>
        <dbReference type="EMBL" id="CAD7703107.1"/>
    </source>
</evidence>
<feature type="transmembrane region" description="Helical" evidence="1">
    <location>
        <begin position="21"/>
        <end position="40"/>
    </location>
</feature>
<dbReference type="OrthoDB" id="7726766at2759"/>
<dbReference type="InterPro" id="IPR043504">
    <property type="entry name" value="Peptidase_S1_PA_chymotrypsin"/>
</dbReference>
<keyword evidence="4" id="KW-1185">Reference proteome</keyword>